<evidence type="ECO:0000313" key="2">
    <source>
        <dbReference type="EMBL" id="BBZ35277.1"/>
    </source>
</evidence>
<keyword evidence="3" id="KW-1185">Reference proteome</keyword>
<dbReference type="InterPro" id="IPR018712">
    <property type="entry name" value="Tle1-like_cat"/>
</dbReference>
<evidence type="ECO:0000313" key="3">
    <source>
        <dbReference type="Proteomes" id="UP000466931"/>
    </source>
</evidence>
<reference evidence="2" key="2">
    <citation type="submission" date="2020-02" db="EMBL/GenBank/DDBJ databases">
        <authorList>
            <person name="Matsumoto Y."/>
            <person name="Motooka D."/>
            <person name="Nakamura S."/>
        </authorList>
    </citation>
    <scope>NUCLEOTIDE SEQUENCE</scope>
    <source>
        <strain evidence="2">JCM 13671</strain>
    </source>
</reference>
<dbReference type="EMBL" id="AP022612">
    <property type="protein sequence ID" value="BBZ35277.1"/>
    <property type="molecule type" value="Genomic_DNA"/>
</dbReference>
<evidence type="ECO:0000259" key="1">
    <source>
        <dbReference type="Pfam" id="PF09994"/>
    </source>
</evidence>
<sequence>MHFLGLWDGLESPAGQQDSPFTGLDNVLCGRHAVAIDERRAGIEVRSPRIDEVWFRGTHADVVGARGADSECNRAAREWVLAGAWAVGLAHRSDAAPPVLTPCDTRASDRRTPAMSLLAGVRLSMRRRTIPDGAQVHRSVETHLRADDRYWRRLPHWVTWADPESPAQPVPDVGTTLGTTATVEAARAS</sequence>
<name>A0A7I7Y108_9MYCO</name>
<dbReference type="AlphaFoldDB" id="A0A7I7Y108"/>
<feature type="domain" description="T6SS Phospholipase effector Tle1-like catalytic" evidence="1">
    <location>
        <begin position="2"/>
        <end position="81"/>
    </location>
</feature>
<organism evidence="2 3">
    <name type="scientific">Mycolicibacterium confluentis</name>
    <dbReference type="NCBI Taxonomy" id="28047"/>
    <lineage>
        <taxon>Bacteria</taxon>
        <taxon>Bacillati</taxon>
        <taxon>Actinomycetota</taxon>
        <taxon>Actinomycetes</taxon>
        <taxon>Mycobacteriales</taxon>
        <taxon>Mycobacteriaceae</taxon>
        <taxon>Mycolicibacterium</taxon>
    </lineage>
</organism>
<reference evidence="2" key="1">
    <citation type="journal article" date="2019" name="Emerg. Microbes Infect.">
        <title>Comprehensive subspecies identification of 175 nontuberculous mycobacteria species based on 7547 genomic profiles.</title>
        <authorList>
            <person name="Matsumoto Y."/>
            <person name="Kinjo T."/>
            <person name="Motooka D."/>
            <person name="Nabeya D."/>
            <person name="Jung N."/>
            <person name="Uechi K."/>
            <person name="Horii T."/>
            <person name="Iida T."/>
            <person name="Fujita J."/>
            <person name="Nakamura S."/>
        </authorList>
    </citation>
    <scope>NUCLEOTIDE SEQUENCE [LARGE SCALE GENOMIC DNA]</scope>
    <source>
        <strain evidence="2">JCM 13671</strain>
    </source>
</reference>
<gene>
    <name evidence="2" type="ORF">MCNF_38820</name>
</gene>
<proteinExistence type="predicted"/>
<protein>
    <recommendedName>
        <fullName evidence="1">T6SS Phospholipase effector Tle1-like catalytic domain-containing protein</fullName>
    </recommendedName>
</protein>
<dbReference type="Proteomes" id="UP000466931">
    <property type="component" value="Chromosome"/>
</dbReference>
<dbReference type="Pfam" id="PF09994">
    <property type="entry name" value="T6SS_Tle1-like_cat"/>
    <property type="match status" value="1"/>
</dbReference>
<accession>A0A7I7Y108</accession>